<keyword evidence="2" id="KW-1185">Reference proteome</keyword>
<sequence>RINPQISISPNYTSKSAGMNTKDKKTFKRGRKSPRNTVKPVEKTSQVQKTPGNEVVADESGSLYSKMFADRGPNKRKVKMRAIAEDLFDEADPGDSDYKFVNEDSSGQDDVNTDTDDTVVSDKHFGATINEPTEISEADFVDIDNEPTPEENNEEKIREFLKKWKLDDPGVCCICLENSTTEDNMLVYCDGDDCE</sequence>
<dbReference type="Proteomes" id="UP000789920">
    <property type="component" value="Unassembled WGS sequence"/>
</dbReference>
<protein>
    <submittedName>
        <fullName evidence="1">3148_t:CDS:1</fullName>
    </submittedName>
</protein>
<gene>
    <name evidence="1" type="ORF">RPERSI_LOCUS29417</name>
</gene>
<feature type="non-terminal residue" evidence="1">
    <location>
        <position position="195"/>
    </location>
</feature>
<evidence type="ECO:0000313" key="2">
    <source>
        <dbReference type="Proteomes" id="UP000789920"/>
    </source>
</evidence>
<organism evidence="1 2">
    <name type="scientific">Racocetra persica</name>
    <dbReference type="NCBI Taxonomy" id="160502"/>
    <lineage>
        <taxon>Eukaryota</taxon>
        <taxon>Fungi</taxon>
        <taxon>Fungi incertae sedis</taxon>
        <taxon>Mucoromycota</taxon>
        <taxon>Glomeromycotina</taxon>
        <taxon>Glomeromycetes</taxon>
        <taxon>Diversisporales</taxon>
        <taxon>Gigasporaceae</taxon>
        <taxon>Racocetra</taxon>
    </lineage>
</organism>
<comment type="caution">
    <text evidence="1">The sequence shown here is derived from an EMBL/GenBank/DDBJ whole genome shotgun (WGS) entry which is preliminary data.</text>
</comment>
<reference evidence="1" key="1">
    <citation type="submission" date="2021-06" db="EMBL/GenBank/DDBJ databases">
        <authorList>
            <person name="Kallberg Y."/>
            <person name="Tangrot J."/>
            <person name="Rosling A."/>
        </authorList>
    </citation>
    <scope>NUCLEOTIDE SEQUENCE</scope>
    <source>
        <strain evidence="1">MA461A</strain>
    </source>
</reference>
<dbReference type="EMBL" id="CAJVQC010110943">
    <property type="protein sequence ID" value="CAG8835076.1"/>
    <property type="molecule type" value="Genomic_DNA"/>
</dbReference>
<feature type="non-terminal residue" evidence="1">
    <location>
        <position position="1"/>
    </location>
</feature>
<name>A0ACA9SFC2_9GLOM</name>
<accession>A0ACA9SFC2</accession>
<proteinExistence type="predicted"/>
<evidence type="ECO:0000313" key="1">
    <source>
        <dbReference type="EMBL" id="CAG8835076.1"/>
    </source>
</evidence>